<dbReference type="Pfam" id="PF00078">
    <property type="entry name" value="RVT_1"/>
    <property type="match status" value="1"/>
</dbReference>
<dbReference type="SUPFAM" id="SSF56672">
    <property type="entry name" value="DNA/RNA polymerases"/>
    <property type="match status" value="1"/>
</dbReference>
<protein>
    <submittedName>
        <fullName evidence="2">Group II intron-encoded protein ltrA</fullName>
    </submittedName>
</protein>
<dbReference type="PANTHER" id="PTHR34047:SF10">
    <property type="entry name" value="GROUP II INTRON-ASSOCIATED OPEN READING FRAME"/>
    <property type="match status" value="1"/>
</dbReference>
<reference evidence="2 3" key="1">
    <citation type="submission" date="2018-06" db="EMBL/GenBank/DDBJ databases">
        <authorList>
            <consortium name="Pathogen Informatics"/>
            <person name="Doyle S."/>
        </authorList>
    </citation>
    <scope>NUCLEOTIDE SEQUENCE [LARGE SCALE GENOMIC DNA]</scope>
    <source>
        <strain evidence="2 3">NCTC13076</strain>
    </source>
</reference>
<sequence length="182" mass="21040">MVLEGDIKGCFDNISHEWILNNIPMNKKLLKLWLECGYIEKQKLFPTEKGSPQGSPISPIISNMVLDGLEKAIKEKHHRRTVNKKTYFPKVNFVRYADDFIVTGESAELLENGVKPIIVKFLAERGLELSEEKTLITHINDGFDFLGVNIRMYKDKLLTKPSDKNFKAIVDKIRRIIRLIRQ</sequence>
<accession>A0A2X1X7C7</accession>
<dbReference type="InterPro" id="IPR000477">
    <property type="entry name" value="RT_dom"/>
</dbReference>
<evidence type="ECO:0000313" key="3">
    <source>
        <dbReference type="Proteomes" id="UP000250070"/>
    </source>
</evidence>
<dbReference type="InterPro" id="IPR051083">
    <property type="entry name" value="GrpII_Intron_Splice-Mob/Def"/>
</dbReference>
<evidence type="ECO:0000259" key="1">
    <source>
        <dbReference type="PROSITE" id="PS50878"/>
    </source>
</evidence>
<evidence type="ECO:0000313" key="2">
    <source>
        <dbReference type="EMBL" id="SPY36793.1"/>
    </source>
</evidence>
<dbReference type="Proteomes" id="UP000250070">
    <property type="component" value="Unassembled WGS sequence"/>
</dbReference>
<dbReference type="EMBL" id="UATM01000020">
    <property type="protein sequence ID" value="SPY36793.1"/>
    <property type="molecule type" value="Genomic_DNA"/>
</dbReference>
<name>A0A2X1X7C7_9FIRM</name>
<dbReference type="PROSITE" id="PS50878">
    <property type="entry name" value="RT_POL"/>
    <property type="match status" value="1"/>
</dbReference>
<gene>
    <name evidence="2" type="primary">ltrA_2</name>
    <name evidence="2" type="ORF">NCTC13076_00244</name>
</gene>
<proteinExistence type="predicted"/>
<dbReference type="InterPro" id="IPR043502">
    <property type="entry name" value="DNA/RNA_pol_sf"/>
</dbReference>
<dbReference type="AlphaFoldDB" id="A0A2X1X7C7"/>
<dbReference type="CDD" id="cd01651">
    <property type="entry name" value="RT_G2_intron"/>
    <property type="match status" value="1"/>
</dbReference>
<dbReference type="PANTHER" id="PTHR34047">
    <property type="entry name" value="NUCLEAR INTRON MATURASE 1, MITOCHONDRIAL-RELATED"/>
    <property type="match status" value="1"/>
</dbReference>
<feature type="domain" description="Reverse transcriptase" evidence="1">
    <location>
        <begin position="1"/>
        <end position="150"/>
    </location>
</feature>
<organism evidence="2 3">
    <name type="scientific">Peptoniphilus harei</name>
    <dbReference type="NCBI Taxonomy" id="54005"/>
    <lineage>
        <taxon>Bacteria</taxon>
        <taxon>Bacillati</taxon>
        <taxon>Bacillota</taxon>
        <taxon>Tissierellia</taxon>
        <taxon>Tissierellales</taxon>
        <taxon>Peptoniphilaceae</taxon>
        <taxon>Peptoniphilus</taxon>
    </lineage>
</organism>